<dbReference type="FunFam" id="3.30.300.30:FF:000007">
    <property type="entry name" value="4-coumarate--CoA ligase 2"/>
    <property type="match status" value="1"/>
</dbReference>
<evidence type="ECO:0000256" key="1">
    <source>
        <dbReference type="ARBA" id="ARBA00006432"/>
    </source>
</evidence>
<keyword evidence="2" id="KW-0436">Ligase</keyword>
<keyword evidence="6" id="KW-1185">Reference proteome</keyword>
<evidence type="ECO:0000256" key="2">
    <source>
        <dbReference type="ARBA" id="ARBA00022598"/>
    </source>
</evidence>
<evidence type="ECO:0000313" key="6">
    <source>
        <dbReference type="Proteomes" id="UP000789572"/>
    </source>
</evidence>
<feature type="domain" description="AMP-dependent synthetase/ligase" evidence="3">
    <location>
        <begin position="35"/>
        <end position="375"/>
    </location>
</feature>
<dbReference type="OrthoDB" id="1898221at2759"/>
<dbReference type="GO" id="GO:0016405">
    <property type="term" value="F:CoA-ligase activity"/>
    <property type="evidence" value="ECO:0007669"/>
    <property type="project" value="TreeGrafter"/>
</dbReference>
<name>A0A9N9GN08_9GLOM</name>
<protein>
    <submittedName>
        <fullName evidence="5">2107_t:CDS:1</fullName>
    </submittedName>
</protein>
<evidence type="ECO:0000313" key="5">
    <source>
        <dbReference type="EMBL" id="CAG8613569.1"/>
    </source>
</evidence>
<accession>A0A9N9GN08</accession>
<dbReference type="Pfam" id="PF13193">
    <property type="entry name" value="AMP-binding_C"/>
    <property type="match status" value="1"/>
</dbReference>
<gene>
    <name evidence="5" type="ORF">POCULU_LOCUS8069</name>
</gene>
<dbReference type="Pfam" id="PF00501">
    <property type="entry name" value="AMP-binding"/>
    <property type="match status" value="1"/>
</dbReference>
<dbReference type="Gene3D" id="3.30.300.30">
    <property type="match status" value="1"/>
</dbReference>
<comment type="similarity">
    <text evidence="1">Belongs to the ATP-dependent AMP-binding enzyme family.</text>
</comment>
<proteinExistence type="inferred from homology"/>
<dbReference type="EMBL" id="CAJVPJ010002125">
    <property type="protein sequence ID" value="CAG8613569.1"/>
    <property type="molecule type" value="Genomic_DNA"/>
</dbReference>
<dbReference type="InterPro" id="IPR045851">
    <property type="entry name" value="AMP-bd_C_sf"/>
</dbReference>
<dbReference type="InterPro" id="IPR042099">
    <property type="entry name" value="ANL_N_sf"/>
</dbReference>
<dbReference type="SUPFAM" id="SSF56801">
    <property type="entry name" value="Acetyl-CoA synthetase-like"/>
    <property type="match status" value="1"/>
</dbReference>
<feature type="non-terminal residue" evidence="5">
    <location>
        <position position="532"/>
    </location>
</feature>
<dbReference type="PANTHER" id="PTHR24096:SF149">
    <property type="entry name" value="AMP-BINDING DOMAIN-CONTAINING PROTEIN-RELATED"/>
    <property type="match status" value="1"/>
</dbReference>
<dbReference type="CDD" id="cd05911">
    <property type="entry name" value="Firefly_Luc_like"/>
    <property type="match status" value="1"/>
</dbReference>
<dbReference type="InterPro" id="IPR025110">
    <property type="entry name" value="AMP-bd_C"/>
</dbReference>
<feature type="domain" description="AMP-binding enzyme C-terminal" evidence="4">
    <location>
        <begin position="433"/>
        <end position="513"/>
    </location>
</feature>
<sequence length="532" mass="57974">GVSNMIFRSAVPDIKIPSLGVYQYATRNENGIDDNKPVFIDAVTGVELTFGAFKRDSKRLAAGLQDKLGLKKGDVVAIFSPNQVDYPVVFFGIIAAGGIPTLASPQQTPKDFQAQVCDSTASVIIAHPLVLATALEAAKNCEFPVSKIFLFGGEEKDGIKPYTDLLGDREAEPVVFTEEELKEQPAFLCYSSGTTGLQKGVMTTHYNAVSNFEQNKAFEEPKMHSNLVFMGLLGATVVVIPKFDITLFCTTIQKYKVNIAHIVPPIIVLLTRSPVARTCDFSSMQVFISGAAPLSKSLTEECYSICQVPIKQGFGLTETSPITHLGSNSNPVDGSIGKLLPNLEAKIVSDDGKELGYNEPGELCLRGPNIMKGYWNNKTATDACFDSEGFFHTGDVATVASIISKTDENGNFFIVDRKKELIKYKGFQVAPAELEALLLTHQSVADAGVVGVWTDSEATEYPIAYVQTKPNIEQTDELKKDIEKYVADNAAPCKKLRGGVVFVDKVPKSASGKILRRQLRDRAIEDYAKMNR</sequence>
<evidence type="ECO:0000259" key="4">
    <source>
        <dbReference type="Pfam" id="PF13193"/>
    </source>
</evidence>
<dbReference type="Proteomes" id="UP000789572">
    <property type="component" value="Unassembled WGS sequence"/>
</dbReference>
<dbReference type="Gene3D" id="3.40.50.12780">
    <property type="entry name" value="N-terminal domain of ligase-like"/>
    <property type="match status" value="1"/>
</dbReference>
<comment type="caution">
    <text evidence="5">The sequence shown here is derived from an EMBL/GenBank/DDBJ whole genome shotgun (WGS) entry which is preliminary data.</text>
</comment>
<dbReference type="PANTHER" id="PTHR24096">
    <property type="entry name" value="LONG-CHAIN-FATTY-ACID--COA LIGASE"/>
    <property type="match status" value="1"/>
</dbReference>
<evidence type="ECO:0000259" key="3">
    <source>
        <dbReference type="Pfam" id="PF00501"/>
    </source>
</evidence>
<reference evidence="5" key="1">
    <citation type="submission" date="2021-06" db="EMBL/GenBank/DDBJ databases">
        <authorList>
            <person name="Kallberg Y."/>
            <person name="Tangrot J."/>
            <person name="Rosling A."/>
        </authorList>
    </citation>
    <scope>NUCLEOTIDE SEQUENCE</scope>
    <source>
        <strain evidence="5">IA702</strain>
    </source>
</reference>
<dbReference type="AlphaFoldDB" id="A0A9N9GN08"/>
<organism evidence="5 6">
    <name type="scientific">Paraglomus occultum</name>
    <dbReference type="NCBI Taxonomy" id="144539"/>
    <lineage>
        <taxon>Eukaryota</taxon>
        <taxon>Fungi</taxon>
        <taxon>Fungi incertae sedis</taxon>
        <taxon>Mucoromycota</taxon>
        <taxon>Glomeromycotina</taxon>
        <taxon>Glomeromycetes</taxon>
        <taxon>Paraglomerales</taxon>
        <taxon>Paraglomeraceae</taxon>
        <taxon>Paraglomus</taxon>
    </lineage>
</organism>
<dbReference type="InterPro" id="IPR000873">
    <property type="entry name" value="AMP-dep_synth/lig_dom"/>
</dbReference>